<keyword evidence="6" id="KW-0472">Membrane</keyword>
<evidence type="ECO:0000256" key="7">
    <source>
        <dbReference type="ARBA" id="ARBA00023237"/>
    </source>
</evidence>
<dbReference type="PANTHER" id="PTHR35093:SF8">
    <property type="entry name" value="OUTER MEMBRANE PROTEIN NMB0088-RELATED"/>
    <property type="match status" value="1"/>
</dbReference>
<keyword evidence="5 8" id="KW-0732">Signal</keyword>
<dbReference type="EMBL" id="LYBM01000002">
    <property type="protein sequence ID" value="ODA35842.1"/>
    <property type="molecule type" value="Genomic_DNA"/>
</dbReference>
<evidence type="ECO:0000256" key="2">
    <source>
        <dbReference type="ARBA" id="ARBA00008163"/>
    </source>
</evidence>
<dbReference type="PANTHER" id="PTHR35093">
    <property type="entry name" value="OUTER MEMBRANE PROTEIN NMB0088-RELATED"/>
    <property type="match status" value="1"/>
</dbReference>
<sequence length="84" mass="8877">MLKHPVTVIPVILFSSSAMSASFYLNEKYSTGIGRANSGEAAVADGPTVLAHNPAAITRFDGLLISTNLTLTSQQLDIESVEIN</sequence>
<proteinExistence type="inferred from homology"/>
<feature type="signal peptide" evidence="8">
    <location>
        <begin position="1"/>
        <end position="20"/>
    </location>
</feature>
<comment type="caution">
    <text evidence="9">The sequence shown here is derived from an EMBL/GenBank/DDBJ whole genome shotgun (WGS) entry which is preliminary data.</text>
</comment>
<comment type="subcellular location">
    <subcellularLocation>
        <location evidence="1">Cell outer membrane</location>
        <topology evidence="1">Multi-pass membrane protein</topology>
    </subcellularLocation>
</comment>
<dbReference type="Pfam" id="PF03349">
    <property type="entry name" value="Toluene_X"/>
    <property type="match status" value="1"/>
</dbReference>
<dbReference type="Gene3D" id="2.40.160.60">
    <property type="entry name" value="Outer membrane protein transport protein (OMPP1/FadL/TodX)"/>
    <property type="match status" value="1"/>
</dbReference>
<feature type="chain" id="PRO_5008673365" description="Long-chain fatty acid transport protein" evidence="8">
    <location>
        <begin position="21"/>
        <end position="84"/>
    </location>
</feature>
<evidence type="ECO:0000256" key="6">
    <source>
        <dbReference type="ARBA" id="ARBA00023136"/>
    </source>
</evidence>
<evidence type="ECO:0000256" key="8">
    <source>
        <dbReference type="SAM" id="SignalP"/>
    </source>
</evidence>
<protein>
    <recommendedName>
        <fullName evidence="11">Long-chain fatty acid transport protein</fullName>
    </recommendedName>
</protein>
<dbReference type="OrthoDB" id="19849at2"/>
<dbReference type="InterPro" id="IPR005017">
    <property type="entry name" value="OMPP1/FadL/TodX"/>
</dbReference>
<dbReference type="GO" id="GO:0015483">
    <property type="term" value="F:long-chain fatty acid transporting porin activity"/>
    <property type="evidence" value="ECO:0007669"/>
    <property type="project" value="TreeGrafter"/>
</dbReference>
<evidence type="ECO:0000256" key="4">
    <source>
        <dbReference type="ARBA" id="ARBA00022692"/>
    </source>
</evidence>
<organism evidence="9 10">
    <name type="scientific">Veronia pacifica</name>
    <dbReference type="NCBI Taxonomy" id="1080227"/>
    <lineage>
        <taxon>Bacteria</taxon>
        <taxon>Pseudomonadati</taxon>
        <taxon>Pseudomonadota</taxon>
        <taxon>Gammaproteobacteria</taxon>
        <taxon>Vibrionales</taxon>
        <taxon>Vibrionaceae</taxon>
        <taxon>Veronia</taxon>
    </lineage>
</organism>
<name>A0A1C3ERG4_9GAMM</name>
<accession>A0A1C3ERG4</accession>
<evidence type="ECO:0000256" key="1">
    <source>
        <dbReference type="ARBA" id="ARBA00004571"/>
    </source>
</evidence>
<evidence type="ECO:0008006" key="11">
    <source>
        <dbReference type="Google" id="ProtNLM"/>
    </source>
</evidence>
<comment type="similarity">
    <text evidence="2">Belongs to the OmpP1/FadL family.</text>
</comment>
<keyword evidence="4" id="KW-0812">Transmembrane</keyword>
<gene>
    <name evidence="9" type="ORF">A8L45_02055</name>
</gene>
<dbReference type="STRING" id="1080227.A8L45_02055"/>
<keyword evidence="3" id="KW-1134">Transmembrane beta strand</keyword>
<keyword evidence="7" id="KW-0998">Cell outer membrane</keyword>
<dbReference type="AlphaFoldDB" id="A0A1C3ERG4"/>
<keyword evidence="10" id="KW-1185">Reference proteome</keyword>
<evidence type="ECO:0000313" key="9">
    <source>
        <dbReference type="EMBL" id="ODA35842.1"/>
    </source>
</evidence>
<evidence type="ECO:0000313" key="10">
    <source>
        <dbReference type="Proteomes" id="UP000094936"/>
    </source>
</evidence>
<dbReference type="SUPFAM" id="SSF56935">
    <property type="entry name" value="Porins"/>
    <property type="match status" value="1"/>
</dbReference>
<dbReference type="Proteomes" id="UP000094936">
    <property type="component" value="Unassembled WGS sequence"/>
</dbReference>
<reference evidence="9 10" key="1">
    <citation type="submission" date="2016-05" db="EMBL/GenBank/DDBJ databases">
        <title>Genomic Taxonomy of the Vibrionaceae.</title>
        <authorList>
            <person name="Gomez-Gil B."/>
            <person name="Enciso-Ibarra J."/>
        </authorList>
    </citation>
    <scope>NUCLEOTIDE SEQUENCE [LARGE SCALE GENOMIC DNA]</scope>
    <source>
        <strain evidence="9 10">CAIM 1920</strain>
    </source>
</reference>
<evidence type="ECO:0000256" key="5">
    <source>
        <dbReference type="ARBA" id="ARBA00022729"/>
    </source>
</evidence>
<dbReference type="GO" id="GO:0009279">
    <property type="term" value="C:cell outer membrane"/>
    <property type="evidence" value="ECO:0007669"/>
    <property type="project" value="UniProtKB-SubCell"/>
</dbReference>
<evidence type="ECO:0000256" key="3">
    <source>
        <dbReference type="ARBA" id="ARBA00022452"/>
    </source>
</evidence>